<protein>
    <submittedName>
        <fullName evidence="3">Uncharacterized protein</fullName>
    </submittedName>
</protein>
<keyword evidence="2" id="KW-0472">Membrane</keyword>
<gene>
    <name evidence="3" type="ORF">EGW08_023643</name>
</gene>
<proteinExistence type="predicted"/>
<reference evidence="3 4" key="1">
    <citation type="submission" date="2019-01" db="EMBL/GenBank/DDBJ databases">
        <title>A draft genome assembly of the solar-powered sea slug Elysia chlorotica.</title>
        <authorList>
            <person name="Cai H."/>
            <person name="Li Q."/>
            <person name="Fang X."/>
            <person name="Li J."/>
            <person name="Curtis N.E."/>
            <person name="Altenburger A."/>
            <person name="Shibata T."/>
            <person name="Feng M."/>
            <person name="Maeda T."/>
            <person name="Schwartz J.A."/>
            <person name="Shigenobu S."/>
            <person name="Lundholm N."/>
            <person name="Nishiyama T."/>
            <person name="Yang H."/>
            <person name="Hasebe M."/>
            <person name="Li S."/>
            <person name="Pierce S.K."/>
            <person name="Wang J."/>
        </authorList>
    </citation>
    <scope>NUCLEOTIDE SEQUENCE [LARGE SCALE GENOMIC DNA]</scope>
    <source>
        <strain evidence="3">EC2010</strain>
        <tissue evidence="3">Whole organism of an adult</tissue>
    </source>
</reference>
<name>A0A433SI84_ELYCH</name>
<evidence type="ECO:0000313" key="3">
    <source>
        <dbReference type="EMBL" id="RUS68595.1"/>
    </source>
</evidence>
<evidence type="ECO:0000256" key="2">
    <source>
        <dbReference type="SAM" id="Phobius"/>
    </source>
</evidence>
<dbReference type="AlphaFoldDB" id="A0A433SI84"/>
<feature type="region of interest" description="Disordered" evidence="1">
    <location>
        <begin position="54"/>
        <end position="118"/>
    </location>
</feature>
<feature type="non-terminal residue" evidence="3">
    <location>
        <position position="1"/>
    </location>
</feature>
<comment type="caution">
    <text evidence="3">The sequence shown here is derived from an EMBL/GenBank/DDBJ whole genome shotgun (WGS) entry which is preliminary data.</text>
</comment>
<feature type="compositionally biased region" description="Basic and acidic residues" evidence="1">
    <location>
        <begin position="54"/>
        <end position="76"/>
    </location>
</feature>
<sequence>CCCCCCFLSPVGGYKPGIATGYLFIAGIIACAVCSLCLIFVVTLIERWQVKEEKPEEIVEPAKTKTKTETKTETKPKSVTLSSGKSEKSSSSAMTPDTGVSITTSSTTGTPASTLEDK</sequence>
<dbReference type="Proteomes" id="UP000271974">
    <property type="component" value="Unassembled WGS sequence"/>
</dbReference>
<keyword evidence="2" id="KW-0812">Transmembrane</keyword>
<organism evidence="3 4">
    <name type="scientific">Elysia chlorotica</name>
    <name type="common">Eastern emerald elysia</name>
    <name type="synonym">Sea slug</name>
    <dbReference type="NCBI Taxonomy" id="188477"/>
    <lineage>
        <taxon>Eukaryota</taxon>
        <taxon>Metazoa</taxon>
        <taxon>Spiralia</taxon>
        <taxon>Lophotrochozoa</taxon>
        <taxon>Mollusca</taxon>
        <taxon>Gastropoda</taxon>
        <taxon>Heterobranchia</taxon>
        <taxon>Euthyneura</taxon>
        <taxon>Panpulmonata</taxon>
        <taxon>Sacoglossa</taxon>
        <taxon>Placobranchoidea</taxon>
        <taxon>Plakobranchidae</taxon>
        <taxon>Elysia</taxon>
    </lineage>
</organism>
<evidence type="ECO:0000256" key="1">
    <source>
        <dbReference type="SAM" id="MobiDB-lite"/>
    </source>
</evidence>
<feature type="transmembrane region" description="Helical" evidence="2">
    <location>
        <begin position="22"/>
        <end position="45"/>
    </location>
</feature>
<accession>A0A433SI84</accession>
<keyword evidence="4" id="KW-1185">Reference proteome</keyword>
<keyword evidence="2" id="KW-1133">Transmembrane helix</keyword>
<evidence type="ECO:0000313" key="4">
    <source>
        <dbReference type="Proteomes" id="UP000271974"/>
    </source>
</evidence>
<feature type="compositionally biased region" description="Low complexity" evidence="1">
    <location>
        <begin position="98"/>
        <end position="118"/>
    </location>
</feature>
<dbReference type="EMBL" id="RQTK01002251">
    <property type="protein sequence ID" value="RUS68595.1"/>
    <property type="molecule type" value="Genomic_DNA"/>
</dbReference>